<dbReference type="AlphaFoldDB" id="A0AAN8AR26"/>
<organism evidence="1 2">
    <name type="scientific">Eleginops maclovinus</name>
    <name type="common">Patagonian blennie</name>
    <name type="synonym">Eleginus maclovinus</name>
    <dbReference type="NCBI Taxonomy" id="56733"/>
    <lineage>
        <taxon>Eukaryota</taxon>
        <taxon>Metazoa</taxon>
        <taxon>Chordata</taxon>
        <taxon>Craniata</taxon>
        <taxon>Vertebrata</taxon>
        <taxon>Euteleostomi</taxon>
        <taxon>Actinopterygii</taxon>
        <taxon>Neopterygii</taxon>
        <taxon>Teleostei</taxon>
        <taxon>Neoteleostei</taxon>
        <taxon>Acanthomorphata</taxon>
        <taxon>Eupercaria</taxon>
        <taxon>Perciformes</taxon>
        <taxon>Notothenioidei</taxon>
        <taxon>Eleginopidae</taxon>
        <taxon>Eleginops</taxon>
    </lineage>
</organism>
<gene>
    <name evidence="1" type="ORF">PBY51_000917</name>
</gene>
<sequence length="115" mass="12234">MFMACPASRVTLVKQLASAPCALAVAHYHVYDPHVSELLHACGAAMQCTASLCMTLLLIFGSHHAPLTLSTGAGRGRISLLSLFPTGVNPHADSTHPQSDANKPARMHLKMCDDK</sequence>
<accession>A0AAN8AR26</accession>
<dbReference type="EMBL" id="JAUZQC010000011">
    <property type="protein sequence ID" value="KAK5863933.1"/>
    <property type="molecule type" value="Genomic_DNA"/>
</dbReference>
<dbReference type="Proteomes" id="UP001346869">
    <property type="component" value="Unassembled WGS sequence"/>
</dbReference>
<evidence type="ECO:0000313" key="2">
    <source>
        <dbReference type="Proteomes" id="UP001346869"/>
    </source>
</evidence>
<evidence type="ECO:0000313" key="1">
    <source>
        <dbReference type="EMBL" id="KAK5863933.1"/>
    </source>
</evidence>
<protein>
    <submittedName>
        <fullName evidence="1">Uncharacterized protein</fullName>
    </submittedName>
</protein>
<name>A0AAN8AR26_ELEMC</name>
<comment type="caution">
    <text evidence="1">The sequence shown here is derived from an EMBL/GenBank/DDBJ whole genome shotgun (WGS) entry which is preliminary data.</text>
</comment>
<proteinExistence type="predicted"/>
<reference evidence="1 2" key="1">
    <citation type="journal article" date="2023" name="Genes (Basel)">
        <title>Chromosome-Level Genome Assembly and Circadian Gene Repertoire of the Patagonia Blennie Eleginops maclovinus-The Closest Ancestral Proxy of Antarctic Cryonotothenioids.</title>
        <authorList>
            <person name="Cheng C.C."/>
            <person name="Rivera-Colon A.G."/>
            <person name="Minhas B.F."/>
            <person name="Wilson L."/>
            <person name="Rayamajhi N."/>
            <person name="Vargas-Chacoff L."/>
            <person name="Catchen J.M."/>
        </authorList>
    </citation>
    <scope>NUCLEOTIDE SEQUENCE [LARGE SCALE GENOMIC DNA]</scope>
    <source>
        <strain evidence="1">JMC-PN-2008</strain>
    </source>
</reference>
<keyword evidence="2" id="KW-1185">Reference proteome</keyword>
<reference evidence="1 2" key="2">
    <citation type="journal article" date="2023" name="Mol. Biol. Evol.">
        <title>Genomics of Secondarily Temperate Adaptation in the Only Non-Antarctic Icefish.</title>
        <authorList>
            <person name="Rivera-Colon A.G."/>
            <person name="Rayamajhi N."/>
            <person name="Minhas B.F."/>
            <person name="Madrigal G."/>
            <person name="Bilyk K.T."/>
            <person name="Yoon V."/>
            <person name="Hune M."/>
            <person name="Gregory S."/>
            <person name="Cheng C.H.C."/>
            <person name="Catchen J.M."/>
        </authorList>
    </citation>
    <scope>NUCLEOTIDE SEQUENCE [LARGE SCALE GENOMIC DNA]</scope>
    <source>
        <strain evidence="1">JMC-PN-2008</strain>
    </source>
</reference>